<dbReference type="RefSeq" id="WP_095976519.1">
    <property type="nucleotide sequence ID" value="NZ_CP022163.1"/>
</dbReference>
<feature type="region of interest" description="Disordered" evidence="1">
    <location>
        <begin position="80"/>
        <end position="113"/>
    </location>
</feature>
<dbReference type="KEGG" id="mbd:MEBOL_001208"/>
<evidence type="ECO:0000256" key="1">
    <source>
        <dbReference type="SAM" id="MobiDB-lite"/>
    </source>
</evidence>
<keyword evidence="3" id="KW-1185">Reference proteome</keyword>
<dbReference type="EMBL" id="CP022163">
    <property type="protein sequence ID" value="ATB27763.1"/>
    <property type="molecule type" value="Genomic_DNA"/>
</dbReference>
<evidence type="ECO:0000313" key="2">
    <source>
        <dbReference type="EMBL" id="ATB27763.1"/>
    </source>
</evidence>
<evidence type="ECO:0008006" key="4">
    <source>
        <dbReference type="Google" id="ProtNLM"/>
    </source>
</evidence>
<gene>
    <name evidence="2" type="ORF">MEBOL_001208</name>
</gene>
<evidence type="ECO:0000313" key="3">
    <source>
        <dbReference type="Proteomes" id="UP000217289"/>
    </source>
</evidence>
<name>A0A250I973_9BACT</name>
<feature type="compositionally biased region" description="Low complexity" evidence="1">
    <location>
        <begin position="99"/>
        <end position="113"/>
    </location>
</feature>
<reference evidence="2 3" key="1">
    <citation type="submission" date="2017-06" db="EMBL/GenBank/DDBJ databases">
        <authorList>
            <person name="Kim H.J."/>
            <person name="Triplett B.A."/>
        </authorList>
    </citation>
    <scope>NUCLEOTIDE SEQUENCE [LARGE SCALE GENOMIC DNA]</scope>
    <source>
        <strain evidence="2 3">DSM 14713</strain>
    </source>
</reference>
<dbReference type="OrthoDB" id="5514407at2"/>
<protein>
    <recommendedName>
        <fullName evidence="4">Circumsporozoite protein</fullName>
    </recommendedName>
</protein>
<organism evidence="2 3">
    <name type="scientific">Melittangium boletus DSM 14713</name>
    <dbReference type="NCBI Taxonomy" id="1294270"/>
    <lineage>
        <taxon>Bacteria</taxon>
        <taxon>Pseudomonadati</taxon>
        <taxon>Myxococcota</taxon>
        <taxon>Myxococcia</taxon>
        <taxon>Myxococcales</taxon>
        <taxon>Cystobacterineae</taxon>
        <taxon>Archangiaceae</taxon>
        <taxon>Melittangium</taxon>
    </lineage>
</organism>
<dbReference type="AlphaFoldDB" id="A0A250I973"/>
<feature type="region of interest" description="Disordered" evidence="1">
    <location>
        <begin position="1"/>
        <end position="52"/>
    </location>
</feature>
<accession>A0A250I973</accession>
<proteinExistence type="predicted"/>
<sequence length="336" mass="32661">MAIGPVSRSPIAPTTPKPSRVEVNVDNKGLTNTGVTVNLPNKPTMPTKPTAQDVKDTFTQAGKDTIASAIRGLIPAITAGVQGSKGNPDFKSTGGAGASGQASAGVGPDGAHAGASGSVGAGVGGVKAEGELPGGIQGEAHVNGPSISLEGHADAKVGKDGLDIDVGVDVDATLADAGASAKKTIDFEVAGEKFSAEVDLSAAGKIGADGKINLNVHVGLDGKPSITANAEGFAGAKAELTGSVALKHEGDTMVSGSVTASATAGIGGKAHADIGLDGGKVKFDIGAEATVGVGLGVELAGEVNVPEIIEAGADVTAGAIGGKFKDGWDKFTGLFS</sequence>
<dbReference type="Proteomes" id="UP000217289">
    <property type="component" value="Chromosome"/>
</dbReference>
<feature type="compositionally biased region" description="Polar residues" evidence="1">
    <location>
        <begin position="29"/>
        <end position="41"/>
    </location>
</feature>